<keyword evidence="4" id="KW-1185">Reference proteome</keyword>
<dbReference type="InterPro" id="IPR021255">
    <property type="entry name" value="DUF2807"/>
</dbReference>
<dbReference type="PANTHER" id="PTHR39200">
    <property type="entry name" value="HYPOTHETICAL EXPORTED PROTEIN"/>
    <property type="match status" value="1"/>
</dbReference>
<feature type="chain" id="PRO_5017603047" evidence="1">
    <location>
        <begin position="29"/>
        <end position="249"/>
    </location>
</feature>
<dbReference type="Pfam" id="PF10988">
    <property type="entry name" value="DUF2807"/>
    <property type="match status" value="1"/>
</dbReference>
<gene>
    <name evidence="3" type="ORF">BX611_1562</name>
</gene>
<evidence type="ECO:0000259" key="2">
    <source>
        <dbReference type="Pfam" id="PF10988"/>
    </source>
</evidence>
<sequence>MNFSILNFKIKTIASILLLSIISTSVHAQFFTKKIKGNGDITTITRNVSDYDAIGIAGSFDVKLFKGNEGTITIKADENLLEYIVTEVENGNLKIKPKKGYNLVSRKTIEITVPFESIDGVSLAGSGDVFTNDIIKSNNLKISLAGSGNMDLNVSTGDLDSNIAGSGNIKLTGESDNFNCSIAGSGNLNGYNLKATIANASIAGSGNVKVNAVNEIHAKIAGSGNIVYSGDPEIIKSKSAGSGSVKKKN</sequence>
<evidence type="ECO:0000256" key="1">
    <source>
        <dbReference type="SAM" id="SignalP"/>
    </source>
</evidence>
<dbReference type="PANTHER" id="PTHR39200:SF1">
    <property type="entry name" value="AUTO-TRANSPORTER ADHESIN HEAD GIN DOMAIN-CONTAINING PROTEIN-RELATED"/>
    <property type="match status" value="1"/>
</dbReference>
<accession>A0A3D9RQ21</accession>
<protein>
    <submittedName>
        <fullName evidence="3">Putative autotransporter adhesin-like protein</fullName>
    </submittedName>
</protein>
<proteinExistence type="predicted"/>
<dbReference type="Proteomes" id="UP000256429">
    <property type="component" value="Unassembled WGS sequence"/>
</dbReference>
<organism evidence="3 4">
    <name type="scientific">Lutibacter oceani</name>
    <dbReference type="NCBI Taxonomy" id="1853311"/>
    <lineage>
        <taxon>Bacteria</taxon>
        <taxon>Pseudomonadati</taxon>
        <taxon>Bacteroidota</taxon>
        <taxon>Flavobacteriia</taxon>
        <taxon>Flavobacteriales</taxon>
        <taxon>Flavobacteriaceae</taxon>
        <taxon>Lutibacter</taxon>
    </lineage>
</organism>
<dbReference type="AlphaFoldDB" id="A0A3D9RQ21"/>
<feature type="signal peptide" evidence="1">
    <location>
        <begin position="1"/>
        <end position="28"/>
    </location>
</feature>
<dbReference type="EMBL" id="QTTQ01000010">
    <property type="protein sequence ID" value="REE82019.1"/>
    <property type="molecule type" value="Genomic_DNA"/>
</dbReference>
<feature type="domain" description="Putative auto-transporter adhesin head GIN" evidence="2">
    <location>
        <begin position="50"/>
        <end position="232"/>
    </location>
</feature>
<reference evidence="3 4" key="1">
    <citation type="submission" date="2018-08" db="EMBL/GenBank/DDBJ databases">
        <title>Genomic Encyclopedia of Type Strains, Phase III (KMG-III): the genomes of soil and plant-associated and newly described type strains.</title>
        <authorList>
            <person name="Whitman W."/>
        </authorList>
    </citation>
    <scope>NUCLEOTIDE SEQUENCE [LARGE SCALE GENOMIC DNA]</scope>
    <source>
        <strain evidence="3 4">325-5</strain>
    </source>
</reference>
<keyword evidence="1" id="KW-0732">Signal</keyword>
<dbReference type="RefSeq" id="WP_240324925.1">
    <property type="nucleotide sequence ID" value="NZ_QTTQ01000010.1"/>
</dbReference>
<dbReference type="Gene3D" id="2.160.20.120">
    <property type="match status" value="1"/>
</dbReference>
<evidence type="ECO:0000313" key="3">
    <source>
        <dbReference type="EMBL" id="REE82019.1"/>
    </source>
</evidence>
<comment type="caution">
    <text evidence="3">The sequence shown here is derived from an EMBL/GenBank/DDBJ whole genome shotgun (WGS) entry which is preliminary data.</text>
</comment>
<name>A0A3D9RQ21_9FLAO</name>
<evidence type="ECO:0000313" key="4">
    <source>
        <dbReference type="Proteomes" id="UP000256429"/>
    </source>
</evidence>